<sequence length="162" mass="19160">MYQFLERDQLQSIDIDRLFAHWDALRRGREFPSKGDIDPSAIVSCLPFMTIAEIHREPLRIRYRLVGTEIVRLRGGDFTWKWLHELGWNQETVAEFLTQYDAMLRRREPIFGVDDILWIDGRPRLYEWALLPLSDDGRTITHCIVIEDLRASGRPLRSDSDF</sequence>
<dbReference type="RefSeq" id="WP_151118607.1">
    <property type="nucleotide sequence ID" value="NZ_CP042582.1"/>
</dbReference>
<dbReference type="Pfam" id="PF07310">
    <property type="entry name" value="PAS_5"/>
    <property type="match status" value="1"/>
</dbReference>
<dbReference type="Proteomes" id="UP000325797">
    <property type="component" value="Chromosome"/>
</dbReference>
<dbReference type="AlphaFoldDB" id="A0A5J6N0K1"/>
<dbReference type="OrthoDB" id="7346466at2"/>
<name>A0A5J6N0K1_9PROT</name>
<organism evidence="1 2">
    <name type="scientific">Hypericibacter adhaerens</name>
    <dbReference type="NCBI Taxonomy" id="2602016"/>
    <lineage>
        <taxon>Bacteria</taxon>
        <taxon>Pseudomonadati</taxon>
        <taxon>Pseudomonadota</taxon>
        <taxon>Alphaproteobacteria</taxon>
        <taxon>Rhodospirillales</taxon>
        <taxon>Dongiaceae</taxon>
        <taxon>Hypericibacter</taxon>
    </lineage>
</organism>
<evidence type="ECO:0000313" key="1">
    <source>
        <dbReference type="EMBL" id="QEX23191.1"/>
    </source>
</evidence>
<evidence type="ECO:0008006" key="3">
    <source>
        <dbReference type="Google" id="ProtNLM"/>
    </source>
</evidence>
<dbReference type="KEGG" id="hadh:FRZ61_31260"/>
<reference evidence="1 2" key="1">
    <citation type="submission" date="2019-08" db="EMBL/GenBank/DDBJ databases">
        <title>Hyperibacter terrae gen. nov., sp. nov. and Hyperibacter viscosus sp. nov., two new members in the family Rhodospirillaceae isolated from the rhizosphere of Hypericum perforatum.</title>
        <authorList>
            <person name="Noviana Z."/>
        </authorList>
    </citation>
    <scope>NUCLEOTIDE SEQUENCE [LARGE SCALE GENOMIC DNA]</scope>
    <source>
        <strain evidence="1 2">R5959</strain>
    </source>
</reference>
<accession>A0A5J6N0K1</accession>
<dbReference type="EMBL" id="CP042582">
    <property type="protein sequence ID" value="QEX23191.1"/>
    <property type="molecule type" value="Genomic_DNA"/>
</dbReference>
<gene>
    <name evidence="1" type="ORF">FRZ61_31260</name>
</gene>
<protein>
    <recommendedName>
        <fullName evidence="3">PAS domain-containing protein</fullName>
    </recommendedName>
</protein>
<keyword evidence="2" id="KW-1185">Reference proteome</keyword>
<dbReference type="InterPro" id="IPR009922">
    <property type="entry name" value="DUF1457"/>
</dbReference>
<evidence type="ECO:0000313" key="2">
    <source>
        <dbReference type="Proteomes" id="UP000325797"/>
    </source>
</evidence>
<proteinExistence type="predicted"/>